<gene>
    <name evidence="3" type="ORF">UFOPK1650_00099</name>
</gene>
<dbReference type="PANTHER" id="PTHR22803">
    <property type="entry name" value="MANNOSE, PHOSPHOLIPASE, LECTIN RECEPTOR RELATED"/>
    <property type="match status" value="1"/>
</dbReference>
<sequence>MILILSQEPKKRKLPAILAFLLLLAGGSYFVQTTLAADISINSGSVEFGQGIARTTTCDNAVLVTPLSRFVNAQGSGSHRFVGVSLSEIDSNSGKCSGKDFIIKAYSNSGSLVNLFSNGGQSYNSLRVYDNAGNFYLVSAGSEMDVISSGENPSADLSNTSFTVTFDTPMADADEVKFISVESTDHVDTGVIYYGSSSYQLVSNEISWQAAYLDITTPVDGQCKYRRNGQCGYFAAITSDAERQAVVSSVGDSEMWLGGSDIQEEGIWKWIDGPQFGTLFSAGYTNWAGGEPNDSGNEDALQTYSGTNTEWNDLPVGDGFHLKYLIEYSPDFRSRTNRLLPTYYDLGTTGPGGGRIFYYSASGFNCGSGFSATGSPTGGKCHYLEAAPRTWSGGAGDPTISWATNVNGNLVTSVTGARETAIGSGYKNSLAIEAQNGNVAASSAAVAARAYRGGSESDWYLPSKDELNELIINRVIADALEGYWSSSEGAADGAWDQGSNGNQGLARPGKQQTTPVRPIRAF</sequence>
<dbReference type="SUPFAM" id="SSF56436">
    <property type="entry name" value="C-type lectin-like"/>
    <property type="match status" value="1"/>
</dbReference>
<reference evidence="3" key="1">
    <citation type="submission" date="2020-05" db="EMBL/GenBank/DDBJ databases">
        <authorList>
            <person name="Chiriac C."/>
            <person name="Salcher M."/>
            <person name="Ghai R."/>
            <person name="Kavagutti S V."/>
        </authorList>
    </citation>
    <scope>NUCLEOTIDE SEQUENCE</scope>
</reference>
<evidence type="ECO:0000259" key="2">
    <source>
        <dbReference type="PROSITE" id="PS50041"/>
    </source>
</evidence>
<feature type="region of interest" description="Disordered" evidence="1">
    <location>
        <begin position="491"/>
        <end position="522"/>
    </location>
</feature>
<evidence type="ECO:0000256" key="1">
    <source>
        <dbReference type="SAM" id="MobiDB-lite"/>
    </source>
</evidence>
<name>A0A6J6DB21_9ZZZZ</name>
<accession>A0A6J6DB21</accession>
<proteinExistence type="predicted"/>
<dbReference type="InterPro" id="IPR001304">
    <property type="entry name" value="C-type_lectin-like"/>
</dbReference>
<protein>
    <submittedName>
        <fullName evidence="3">Unannotated protein</fullName>
    </submittedName>
</protein>
<organism evidence="3">
    <name type="scientific">freshwater metagenome</name>
    <dbReference type="NCBI Taxonomy" id="449393"/>
    <lineage>
        <taxon>unclassified sequences</taxon>
        <taxon>metagenomes</taxon>
        <taxon>ecological metagenomes</taxon>
    </lineage>
</organism>
<dbReference type="Gene3D" id="3.10.100.10">
    <property type="entry name" value="Mannose-Binding Protein A, subunit A"/>
    <property type="match status" value="1"/>
</dbReference>
<dbReference type="InterPro" id="IPR016187">
    <property type="entry name" value="CTDL_fold"/>
</dbReference>
<dbReference type="InterPro" id="IPR050111">
    <property type="entry name" value="C-type_lectin/snaclec_domain"/>
</dbReference>
<dbReference type="AlphaFoldDB" id="A0A6J6DB21"/>
<dbReference type="EMBL" id="CAEZTJ010000006">
    <property type="protein sequence ID" value="CAB4559989.1"/>
    <property type="molecule type" value="Genomic_DNA"/>
</dbReference>
<dbReference type="InterPro" id="IPR016186">
    <property type="entry name" value="C-type_lectin-like/link_sf"/>
</dbReference>
<feature type="domain" description="C-type lectin" evidence="2">
    <location>
        <begin position="194"/>
        <end position="313"/>
    </location>
</feature>
<evidence type="ECO:0000313" key="3">
    <source>
        <dbReference type="EMBL" id="CAB4559989.1"/>
    </source>
</evidence>
<dbReference type="PROSITE" id="PS50041">
    <property type="entry name" value="C_TYPE_LECTIN_2"/>
    <property type="match status" value="1"/>
</dbReference>
<dbReference type="Pfam" id="PF00059">
    <property type="entry name" value="Lectin_C"/>
    <property type="match status" value="1"/>
</dbReference>